<evidence type="ECO:0000313" key="2">
    <source>
        <dbReference type="Proteomes" id="UP000288197"/>
    </source>
</evidence>
<dbReference type="RefSeq" id="WP_114289292.1">
    <property type="nucleotide sequence ID" value="NZ_JBMAKV010000002.1"/>
</dbReference>
<dbReference type="Gene3D" id="3.10.530.10">
    <property type="entry name" value="CPE0013-like"/>
    <property type="match status" value="1"/>
</dbReference>
<dbReference type="PANTHER" id="PTHR39450:SF1">
    <property type="entry name" value="DUF1667 DOMAIN-CONTAINING PROTEIN"/>
    <property type="match status" value="1"/>
</dbReference>
<dbReference type="InterPro" id="IPR036593">
    <property type="entry name" value="CPE0013-like_sf"/>
</dbReference>
<sequence>MAELICIVCPKGCHLNVDENNDYKVTGNNCRKGEVYGKQELISPVRTITSTCKIKNGNLPRIPVKTQDTIPKGKMIEIMKLINQVELQAPVSVGDLVIENVLDTGVNVVACKNMERIG</sequence>
<accession>A0A369AXI6</accession>
<keyword evidence="2" id="KW-1185">Reference proteome</keyword>
<dbReference type="SUPFAM" id="SSF160148">
    <property type="entry name" value="CPE0013-like"/>
    <property type="match status" value="1"/>
</dbReference>
<protein>
    <submittedName>
        <fullName evidence="1">Molybdopterin oxidoreductase</fullName>
    </submittedName>
</protein>
<dbReference type="OrthoDB" id="9811531at2"/>
<dbReference type="PANTHER" id="PTHR39450">
    <property type="entry name" value="MOLYBDOPTERIN OXIDOREDUCTASE, 4FE-4S CLUSTER-BINDING SUBUNIT"/>
    <property type="match status" value="1"/>
</dbReference>
<evidence type="ECO:0000313" key="1">
    <source>
        <dbReference type="EMBL" id="RSU02704.1"/>
    </source>
</evidence>
<name>A0A369AXI6_9ENTE</name>
<dbReference type="GeneID" id="63146081"/>
<dbReference type="InterPro" id="IPR012460">
    <property type="entry name" value="DUF1667"/>
</dbReference>
<organism evidence="1 2">
    <name type="scientific">Vagococcus fluvialis</name>
    <dbReference type="NCBI Taxonomy" id="2738"/>
    <lineage>
        <taxon>Bacteria</taxon>
        <taxon>Bacillati</taxon>
        <taxon>Bacillota</taxon>
        <taxon>Bacilli</taxon>
        <taxon>Lactobacillales</taxon>
        <taxon>Enterococcaceae</taxon>
        <taxon>Vagococcus</taxon>
    </lineage>
</organism>
<dbReference type="Pfam" id="PF07892">
    <property type="entry name" value="DUF1667"/>
    <property type="match status" value="1"/>
</dbReference>
<dbReference type="EMBL" id="NGJX01000004">
    <property type="protein sequence ID" value="RSU02704.1"/>
    <property type="molecule type" value="Genomic_DNA"/>
</dbReference>
<dbReference type="AlphaFoldDB" id="A0A369AXI6"/>
<proteinExistence type="predicted"/>
<dbReference type="Proteomes" id="UP000288197">
    <property type="component" value="Unassembled WGS sequence"/>
</dbReference>
<reference evidence="1 2" key="1">
    <citation type="submission" date="2017-05" db="EMBL/GenBank/DDBJ databases">
        <title>Vagococcus spp. assemblies.</title>
        <authorList>
            <person name="Gulvik C.A."/>
        </authorList>
    </citation>
    <scope>NUCLEOTIDE SEQUENCE [LARGE SCALE GENOMIC DNA]</scope>
    <source>
        <strain evidence="1 2">NCFB 2497</strain>
    </source>
</reference>
<gene>
    <name evidence="1" type="ORF">CBF32_05405</name>
</gene>
<comment type="caution">
    <text evidence="1">The sequence shown here is derived from an EMBL/GenBank/DDBJ whole genome shotgun (WGS) entry which is preliminary data.</text>
</comment>